<protein>
    <submittedName>
        <fullName evidence="1">Uncharacterized protein</fullName>
    </submittedName>
</protein>
<dbReference type="HOGENOM" id="CLU_1068854_0_0_11"/>
<accession>A1TBG3</accession>
<name>A1TBG3_MYCVP</name>
<organism evidence="1 2">
    <name type="scientific">Mycolicibacterium vanbaalenii (strain DSM 7251 / JCM 13017 / BCRC 16820 / KCTC 9966 / NRRL B-24157 / PYR-1)</name>
    <name type="common">Mycobacterium vanbaalenii</name>
    <dbReference type="NCBI Taxonomy" id="350058"/>
    <lineage>
        <taxon>Bacteria</taxon>
        <taxon>Bacillati</taxon>
        <taxon>Actinomycetota</taxon>
        <taxon>Actinomycetes</taxon>
        <taxon>Mycobacteriales</taxon>
        <taxon>Mycobacteriaceae</taxon>
        <taxon>Mycolicibacterium</taxon>
    </lineage>
</organism>
<dbReference type="eggNOG" id="ENOG5031VIP">
    <property type="taxonomic scope" value="Bacteria"/>
</dbReference>
<evidence type="ECO:0000313" key="2">
    <source>
        <dbReference type="Proteomes" id="UP000009159"/>
    </source>
</evidence>
<evidence type="ECO:0000313" key="1">
    <source>
        <dbReference type="EMBL" id="ABM14513.1"/>
    </source>
</evidence>
<keyword evidence="2" id="KW-1185">Reference proteome</keyword>
<dbReference type="Proteomes" id="UP000009159">
    <property type="component" value="Chromosome"/>
</dbReference>
<reference evidence="1" key="1">
    <citation type="submission" date="2006-12" db="EMBL/GenBank/DDBJ databases">
        <title>Complete sequence of Mycobacterium vanbaalenii PYR-1.</title>
        <authorList>
            <consortium name="US DOE Joint Genome Institute"/>
            <person name="Copeland A."/>
            <person name="Lucas S."/>
            <person name="Lapidus A."/>
            <person name="Barry K."/>
            <person name="Detter J.C."/>
            <person name="Glavina del Rio T."/>
            <person name="Hammon N."/>
            <person name="Israni S."/>
            <person name="Dalin E."/>
            <person name="Tice H."/>
            <person name="Pitluck S."/>
            <person name="Singan V."/>
            <person name="Schmutz J."/>
            <person name="Larimer F."/>
            <person name="Land M."/>
            <person name="Hauser L."/>
            <person name="Kyrpides N."/>
            <person name="Anderson I.J."/>
            <person name="Miller C."/>
            <person name="Richardson P."/>
        </authorList>
    </citation>
    <scope>NUCLEOTIDE SEQUENCE [LARGE SCALE GENOMIC DNA]</scope>
    <source>
        <strain evidence="1">PYR-1</strain>
    </source>
</reference>
<dbReference type="KEGG" id="mva:Mvan_3731"/>
<dbReference type="EMBL" id="CP000511">
    <property type="protein sequence ID" value="ABM14513.1"/>
    <property type="molecule type" value="Genomic_DNA"/>
</dbReference>
<sequence length="260" mass="27740">MQASPPSDAAMRDTSLSHAGSASALNNEARRSAATVRTPVEAAAVAHTADQAARLACELGMESLQSVHGDLGYDDPMLVGKYFGVDVLPFEVGGPAQVTRRSSPAGVVTTPPRVMPYYLTPVVELPYPGQDGYRELFTDDAFSGRRQACDVHAGNWTVVLTAVTAFLEPFPASADTATIAHAARNRAPFAALAAADRRLTLALLGYSDSLRVYTNGHGHRETIGQHRICWARTAGVCALPVWFDATTVRPPRDAVLLQRG</sequence>
<dbReference type="AlphaFoldDB" id="A1TBG3"/>
<proteinExistence type="predicted"/>
<gene>
    <name evidence="1" type="ordered locus">Mvan_3731</name>
</gene>